<protein>
    <submittedName>
        <fullName evidence="2">Uncharacterized protein</fullName>
    </submittedName>
</protein>
<dbReference type="EMBL" id="CP159373">
    <property type="protein sequence ID" value="XCN74129.1"/>
    <property type="molecule type" value="Genomic_DNA"/>
</dbReference>
<dbReference type="KEGG" id="eaj:Q3M24_05065"/>
<reference evidence="2" key="2">
    <citation type="submission" date="2024-06" db="EMBL/GenBank/DDBJ databases">
        <authorList>
            <person name="Plum-Jensen L.E."/>
            <person name="Schramm A."/>
            <person name="Marshall I.P.G."/>
        </authorList>
    </citation>
    <scope>NUCLEOTIDE SEQUENCE</scope>
    <source>
        <strain evidence="2">Rat1</strain>
    </source>
</reference>
<dbReference type="AlphaFoldDB" id="A0AAU8LYX8"/>
<evidence type="ECO:0000313" key="2">
    <source>
        <dbReference type="EMBL" id="XCN74129.1"/>
    </source>
</evidence>
<feature type="region of interest" description="Disordered" evidence="1">
    <location>
        <begin position="1"/>
        <end position="25"/>
    </location>
</feature>
<organism evidence="2">
    <name type="scientific">Candidatus Electrothrix aestuarii</name>
    <dbReference type="NCBI Taxonomy" id="3062594"/>
    <lineage>
        <taxon>Bacteria</taxon>
        <taxon>Pseudomonadati</taxon>
        <taxon>Thermodesulfobacteriota</taxon>
        <taxon>Desulfobulbia</taxon>
        <taxon>Desulfobulbales</taxon>
        <taxon>Desulfobulbaceae</taxon>
        <taxon>Candidatus Electrothrix</taxon>
    </lineage>
</organism>
<gene>
    <name evidence="2" type="ORF">Q3M24_05065</name>
</gene>
<sequence length="119" mass="13398">MISKVKYGGNPEHKKNPGDFNLTPPSAPRLAKSLCDTVQIFSRKVAVNCLRNGLKRGMISDRMKGKWPQNIWAVTEAGEPLEAQLENSETGVYHGYPMPESDPFAHEVIKEWKARHEPL</sequence>
<evidence type="ECO:0000256" key="1">
    <source>
        <dbReference type="SAM" id="MobiDB-lite"/>
    </source>
</evidence>
<reference evidence="2" key="1">
    <citation type="journal article" date="2024" name="Syst. Appl. Microbiol.">
        <title>First single-strain enrichments of Electrothrix cable bacteria, description of E. aestuarii sp. nov. and E. rattekaaiensis sp. nov., and proposal of a cable bacteria taxonomy following the rules of the SeqCode.</title>
        <authorList>
            <person name="Plum-Jensen L.E."/>
            <person name="Schramm A."/>
            <person name="Marshall I.P.G."/>
        </authorList>
    </citation>
    <scope>NUCLEOTIDE SEQUENCE</scope>
    <source>
        <strain evidence="2">Rat1</strain>
    </source>
</reference>
<name>A0AAU8LYX8_9BACT</name>
<proteinExistence type="predicted"/>
<accession>A0AAU8LYX8</accession>